<name>A0A0N4Y1C4_NIPBR</name>
<reference evidence="2 3" key="2">
    <citation type="submission" date="2018-11" db="EMBL/GenBank/DDBJ databases">
        <authorList>
            <consortium name="Pathogen Informatics"/>
        </authorList>
    </citation>
    <scope>NUCLEOTIDE SEQUENCE [LARGE SCALE GENOMIC DNA]</scope>
</reference>
<evidence type="ECO:0000313" key="3">
    <source>
        <dbReference type="Proteomes" id="UP000271162"/>
    </source>
</evidence>
<protein>
    <submittedName>
        <fullName evidence="2 4">Uncharacterized protein</fullName>
    </submittedName>
</protein>
<dbReference type="Proteomes" id="UP000271162">
    <property type="component" value="Unassembled WGS sequence"/>
</dbReference>
<evidence type="ECO:0000256" key="1">
    <source>
        <dbReference type="SAM" id="MobiDB-lite"/>
    </source>
</evidence>
<feature type="compositionally biased region" description="Basic residues" evidence="1">
    <location>
        <begin position="1"/>
        <end position="10"/>
    </location>
</feature>
<dbReference type="WBParaSite" id="NBR_0000940901-mRNA-1">
    <property type="protein sequence ID" value="NBR_0000940901-mRNA-1"/>
    <property type="gene ID" value="NBR_0000940901"/>
</dbReference>
<dbReference type="EMBL" id="UYSL01020138">
    <property type="protein sequence ID" value="VDL72999.1"/>
    <property type="molecule type" value="Genomic_DNA"/>
</dbReference>
<dbReference type="AlphaFoldDB" id="A0A0N4Y1C4"/>
<sequence length="121" mass="13402">MSRRDQRRSKTAVDDDETIDSDQWAVPDLGSINYLLTLELAWPISEARGPESRSHTSATDNDEQIKHTLELCDTDRYGSIRIDMVAVGGVSRDGMLPLWALWNVGRHTAAVASSMSNVSGR</sequence>
<keyword evidence="3" id="KW-1185">Reference proteome</keyword>
<reference evidence="4" key="1">
    <citation type="submission" date="2017-02" db="UniProtKB">
        <authorList>
            <consortium name="WormBaseParasite"/>
        </authorList>
    </citation>
    <scope>IDENTIFICATION</scope>
</reference>
<organism evidence="4">
    <name type="scientific">Nippostrongylus brasiliensis</name>
    <name type="common">Rat hookworm</name>
    <dbReference type="NCBI Taxonomy" id="27835"/>
    <lineage>
        <taxon>Eukaryota</taxon>
        <taxon>Metazoa</taxon>
        <taxon>Ecdysozoa</taxon>
        <taxon>Nematoda</taxon>
        <taxon>Chromadorea</taxon>
        <taxon>Rhabditida</taxon>
        <taxon>Rhabditina</taxon>
        <taxon>Rhabditomorpha</taxon>
        <taxon>Strongyloidea</taxon>
        <taxon>Heligmosomidae</taxon>
        <taxon>Nippostrongylus</taxon>
    </lineage>
</organism>
<proteinExistence type="predicted"/>
<feature type="region of interest" description="Disordered" evidence="1">
    <location>
        <begin position="1"/>
        <end position="20"/>
    </location>
</feature>
<accession>A0A0N4Y1C4</accession>
<evidence type="ECO:0000313" key="2">
    <source>
        <dbReference type="EMBL" id="VDL72999.1"/>
    </source>
</evidence>
<gene>
    <name evidence="2" type="ORF">NBR_LOCUS9410</name>
</gene>
<evidence type="ECO:0000313" key="4">
    <source>
        <dbReference type="WBParaSite" id="NBR_0000940901-mRNA-1"/>
    </source>
</evidence>